<dbReference type="GO" id="GO:0005975">
    <property type="term" value="P:carbohydrate metabolic process"/>
    <property type="evidence" value="ECO:0007669"/>
    <property type="project" value="InterPro"/>
</dbReference>
<reference evidence="1 2" key="1">
    <citation type="submission" date="2020-08" db="EMBL/GenBank/DDBJ databases">
        <title>Genomic Encyclopedia of Type Strains, Phase IV (KMG-IV): sequencing the most valuable type-strain genomes for metagenomic binning, comparative biology and taxonomic classification.</title>
        <authorList>
            <person name="Goeker M."/>
        </authorList>
    </citation>
    <scope>NUCLEOTIDE SEQUENCE [LARGE SCALE GENOMIC DNA]</scope>
    <source>
        <strain evidence="1 2">DSM 23562</strain>
    </source>
</reference>
<sequence>MAEFRWRWKGSAAPEVRVAPFLYGKSWAYSVEIDDGPASTLAVSLPLLASYYFSDAPPGVTGGKLLPFVGGAAVFPLRVGTGSPAYLETAQLQQLERAGWAVLNHGYAHRGNSWEPDGALTPAQLREELFWSQVVLAASRESHRSPTHFVYPNGYMAYQQHLSAFGLVSGSRVAGKKPGLSTLSDLDRNYLDESVWSKANDPLVGLPRVPQPGQWVIDFTHGMEAAPSSPNHKRWRERLGFIERLGDGLWCAPTPAVVAYLQAARVAKLKIERDGLTVTLPESLPGSPLTLQLKGLPADAPTPPGATLYRQGETAWLTTPLLGKPDAAPPAALECVYSGPVRELRFPRPVRVAGVRLLQRGETRPEFRLSLALTTSGASQTLVDGPLKPAWGVWLLYALLPNASATLATGLVPTTDPALTTMEVWVQP</sequence>
<dbReference type="AlphaFoldDB" id="A0A7W9W5R8"/>
<evidence type="ECO:0000313" key="1">
    <source>
        <dbReference type="EMBL" id="MBB6049336.1"/>
    </source>
</evidence>
<evidence type="ECO:0000313" key="2">
    <source>
        <dbReference type="Proteomes" id="UP000520814"/>
    </source>
</evidence>
<dbReference type="EMBL" id="JACHGW010000001">
    <property type="protein sequence ID" value="MBB6049336.1"/>
    <property type="molecule type" value="Genomic_DNA"/>
</dbReference>
<gene>
    <name evidence="1" type="ORF">HNQ39_001098</name>
</gene>
<name>A0A7W9W5R8_ARMRO</name>
<accession>A0A7W9W5R8</accession>
<proteinExistence type="predicted"/>
<dbReference type="Gene3D" id="3.20.20.370">
    <property type="entry name" value="Glycoside hydrolase/deacetylase"/>
    <property type="match status" value="1"/>
</dbReference>
<dbReference type="RefSeq" id="WP_184192947.1">
    <property type="nucleotide sequence ID" value="NZ_JACHGW010000001.1"/>
</dbReference>
<dbReference type="CDD" id="cd10918">
    <property type="entry name" value="CE4_NodB_like_5s_6s"/>
    <property type="match status" value="1"/>
</dbReference>
<protein>
    <submittedName>
        <fullName evidence="1">Peptidoglycan/xylan/chitin deacetylase (PgdA/CDA1 family)</fullName>
    </submittedName>
</protein>
<comment type="caution">
    <text evidence="1">The sequence shown here is derived from an EMBL/GenBank/DDBJ whole genome shotgun (WGS) entry which is preliminary data.</text>
</comment>
<dbReference type="InterPro" id="IPR011330">
    <property type="entry name" value="Glyco_hydro/deAcase_b/a-brl"/>
</dbReference>
<dbReference type="Proteomes" id="UP000520814">
    <property type="component" value="Unassembled WGS sequence"/>
</dbReference>
<keyword evidence="2" id="KW-1185">Reference proteome</keyword>
<dbReference type="SUPFAM" id="SSF88713">
    <property type="entry name" value="Glycoside hydrolase/deacetylase"/>
    <property type="match status" value="1"/>
</dbReference>
<organism evidence="1 2">
    <name type="scientific">Armatimonas rosea</name>
    <dbReference type="NCBI Taxonomy" id="685828"/>
    <lineage>
        <taxon>Bacteria</taxon>
        <taxon>Bacillati</taxon>
        <taxon>Armatimonadota</taxon>
        <taxon>Armatimonadia</taxon>
        <taxon>Armatimonadales</taxon>
        <taxon>Armatimonadaceae</taxon>
        <taxon>Armatimonas</taxon>
    </lineage>
</organism>